<evidence type="ECO:0000256" key="1">
    <source>
        <dbReference type="ARBA" id="ARBA00010897"/>
    </source>
</evidence>
<dbReference type="EMBL" id="LSSL01004748">
    <property type="protein sequence ID" value="OLY79241.1"/>
    <property type="molecule type" value="Genomic_DNA"/>
</dbReference>
<keyword evidence="4 10" id="KW-0808">Transferase</keyword>
<dbReference type="GO" id="GO:0009435">
    <property type="term" value="P:NAD+ biosynthetic process"/>
    <property type="evidence" value="ECO:0007669"/>
    <property type="project" value="UniProtKB-UniPathway"/>
</dbReference>
<comment type="caution">
    <text evidence="10">The sequence shown here is derived from an EMBL/GenBank/DDBJ whole genome shotgun (WGS) entry which is preliminary data.</text>
</comment>
<keyword evidence="3 10" id="KW-0328">Glycosyltransferase</keyword>
<dbReference type="GO" id="GO:0047280">
    <property type="term" value="F:nicotinamide phosphoribosyltransferase activity"/>
    <property type="evidence" value="ECO:0007669"/>
    <property type="project" value="UniProtKB-EC"/>
</dbReference>
<proteinExistence type="inferred from homology"/>
<reference evidence="10 11" key="1">
    <citation type="journal article" date="2016" name="Mol. Biol. Evol.">
        <title>Genome-Wide Survey of Gut Fungi (Harpellales) Reveals the First Horizontally Transferred Ubiquitin Gene from a Mosquito Host.</title>
        <authorList>
            <person name="Wang Y."/>
            <person name="White M.M."/>
            <person name="Kvist S."/>
            <person name="Moncalvo J.M."/>
        </authorList>
    </citation>
    <scope>NUCLEOTIDE SEQUENCE [LARGE SCALE GENOMIC DNA]</scope>
    <source>
        <strain evidence="10 11">ALG-7-W6</strain>
    </source>
</reference>
<comment type="pathway">
    <text evidence="5">Cofactor biosynthesis; NAD(+) biosynthesis; nicotinamide D-ribonucleotide from 5-phospho-alpha-D-ribose 1-diphosphate and nicotinamide: step 1/1.</text>
</comment>
<evidence type="ECO:0000256" key="7">
    <source>
        <dbReference type="ARBA" id="ARBA00035036"/>
    </source>
</evidence>
<dbReference type="Pfam" id="PF04095">
    <property type="entry name" value="NAPRTase"/>
    <property type="match status" value="1"/>
</dbReference>
<dbReference type="InterPro" id="IPR036068">
    <property type="entry name" value="Nicotinate_pribotase-like_C"/>
</dbReference>
<dbReference type="STRING" id="133383.A0A1R0GQR6"/>
<sequence length="163" mass="17924">PASIELILASVKSHGYSAQNVAFGMGGGLLQKVNRDSMSFATKLSHIESPQGISRNVMKMPKTDSGKFSLPGIFRVVLQPCPDGSSYPKVYPDHHQSPASNQDLSSPSATELGNMLRIVYDNGPVPDLVWDDFDTIKQRVEHQWNSRPLKADVLSDELKSLFL</sequence>
<evidence type="ECO:0000256" key="5">
    <source>
        <dbReference type="ARBA" id="ARBA00035007"/>
    </source>
</evidence>
<feature type="compositionally biased region" description="Polar residues" evidence="8">
    <location>
        <begin position="97"/>
        <end position="107"/>
    </location>
</feature>
<name>A0A1R0GQR6_9FUNG</name>
<dbReference type="PANTHER" id="PTHR43816:SF1">
    <property type="entry name" value="NICOTINAMIDE PHOSPHORIBOSYLTRANSFERASE"/>
    <property type="match status" value="1"/>
</dbReference>
<dbReference type="Gene3D" id="3.20.20.70">
    <property type="entry name" value="Aldolase class I"/>
    <property type="match status" value="1"/>
</dbReference>
<keyword evidence="2" id="KW-0662">Pyridine nucleotide biosynthesis</keyword>
<feature type="non-terminal residue" evidence="10">
    <location>
        <position position="1"/>
    </location>
</feature>
<dbReference type="EC" id="2.4.2.12" evidence="6"/>
<evidence type="ECO:0000256" key="4">
    <source>
        <dbReference type="ARBA" id="ARBA00022679"/>
    </source>
</evidence>
<evidence type="ECO:0000313" key="10">
    <source>
        <dbReference type="EMBL" id="OLY79241.1"/>
    </source>
</evidence>
<evidence type="ECO:0000256" key="8">
    <source>
        <dbReference type="SAM" id="MobiDB-lite"/>
    </source>
</evidence>
<accession>A0A1R0GQR6</accession>
<dbReference type="PANTHER" id="PTHR43816">
    <property type="entry name" value="NICOTINAMIDE PHOSPHORIBOSYLTRANSFERASE"/>
    <property type="match status" value="1"/>
</dbReference>
<gene>
    <name evidence="10" type="ORF">AYI68_g6693</name>
</gene>
<feature type="domain" description="Nicotinate/nicotinamide phosphoribosyltransferase" evidence="9">
    <location>
        <begin position="6"/>
        <end position="72"/>
    </location>
</feature>
<evidence type="ECO:0000256" key="2">
    <source>
        <dbReference type="ARBA" id="ARBA00022642"/>
    </source>
</evidence>
<dbReference type="AlphaFoldDB" id="A0A1R0GQR6"/>
<comment type="similarity">
    <text evidence="1">Belongs to the NAPRTase family.</text>
</comment>
<keyword evidence="11" id="KW-1185">Reference proteome</keyword>
<dbReference type="OrthoDB" id="193380at2759"/>
<dbReference type="InterPro" id="IPR041525">
    <property type="entry name" value="N/Namide_PRibTrfase"/>
</dbReference>
<evidence type="ECO:0000256" key="6">
    <source>
        <dbReference type="ARBA" id="ARBA00035024"/>
    </source>
</evidence>
<protein>
    <recommendedName>
        <fullName evidence="7">Nicotinamide phosphoribosyltransferase</fullName>
        <ecNumber evidence="6">2.4.2.12</ecNumber>
    </recommendedName>
</protein>
<evidence type="ECO:0000256" key="3">
    <source>
        <dbReference type="ARBA" id="ARBA00022676"/>
    </source>
</evidence>
<dbReference type="InterPro" id="IPR016471">
    <property type="entry name" value="Nicotinamide_PRibTrfase"/>
</dbReference>
<dbReference type="UniPathway" id="UPA00253"/>
<organism evidence="10 11">
    <name type="scientific">Smittium mucronatum</name>
    <dbReference type="NCBI Taxonomy" id="133383"/>
    <lineage>
        <taxon>Eukaryota</taxon>
        <taxon>Fungi</taxon>
        <taxon>Fungi incertae sedis</taxon>
        <taxon>Zoopagomycota</taxon>
        <taxon>Kickxellomycotina</taxon>
        <taxon>Harpellomycetes</taxon>
        <taxon>Harpellales</taxon>
        <taxon>Legeriomycetaceae</taxon>
        <taxon>Smittium</taxon>
    </lineage>
</organism>
<evidence type="ECO:0000313" key="11">
    <source>
        <dbReference type="Proteomes" id="UP000187455"/>
    </source>
</evidence>
<dbReference type="InterPro" id="IPR013785">
    <property type="entry name" value="Aldolase_TIM"/>
</dbReference>
<dbReference type="SUPFAM" id="SSF51690">
    <property type="entry name" value="Nicotinate/Quinolinate PRTase C-terminal domain-like"/>
    <property type="match status" value="1"/>
</dbReference>
<evidence type="ECO:0000259" key="9">
    <source>
        <dbReference type="Pfam" id="PF04095"/>
    </source>
</evidence>
<dbReference type="Proteomes" id="UP000187455">
    <property type="component" value="Unassembled WGS sequence"/>
</dbReference>
<feature type="region of interest" description="Disordered" evidence="8">
    <location>
        <begin position="87"/>
        <end position="107"/>
    </location>
</feature>